<dbReference type="Gene3D" id="3.90.230.10">
    <property type="entry name" value="Creatinase/methionine aminopeptidase superfamily"/>
    <property type="match status" value="1"/>
</dbReference>
<dbReference type="GO" id="GO:0006508">
    <property type="term" value="P:proteolysis"/>
    <property type="evidence" value="ECO:0007669"/>
    <property type="project" value="TreeGrafter"/>
</dbReference>
<dbReference type="InterPro" id="IPR029149">
    <property type="entry name" value="Creatin/AminoP/Spt16_N"/>
</dbReference>
<dbReference type="InterPro" id="IPR000994">
    <property type="entry name" value="Pept_M24"/>
</dbReference>
<dbReference type="Pfam" id="PF00557">
    <property type="entry name" value="Peptidase_M24"/>
    <property type="match status" value="1"/>
</dbReference>
<evidence type="ECO:0000256" key="1">
    <source>
        <dbReference type="ARBA" id="ARBA00001936"/>
    </source>
</evidence>
<evidence type="ECO:0000256" key="4">
    <source>
        <dbReference type="ARBA" id="ARBA00022801"/>
    </source>
</evidence>
<sequence>MAVPAKQHALKVADQLGSEGVFYLKGQVFAERDDTDYELPFRQESNFFYVTGVNEPDFHFVFDLNHRKSILFAPPVNQDAVIWMGLPPTLEELVQKYDVDEAYYSDQLESQLEKLSPSVIHVFDVYDLSKSFPAAWRSNLVYEKLRTALAEARVFKTEWEIEALRKINIISSEAHIELMKSIRPGMTEGELYALFQYHAARKGAFNQSYLPIMACGMNAATLHYNRNSDVLDAADPHQMFLVDAGAELNCYASDITRTYPSGGKFSPEAKTIYEIVLAMQEASFALIKPGVEWEDVHLKAMHVAAEGLAKCGILKGTPQELVDNHIVAGFFPHGLGHLMGIDVHDVGGFPGGKQRLTAPGLKNLRLRRQLQPNMVVTVEPGIYFCDFIISPLLQDPATAKFVDQEQLARYRKVGGVRIEDDIVITETGFDNLTRVPKTVADIEAVMAPGRV</sequence>
<dbReference type="Gene3D" id="3.40.350.10">
    <property type="entry name" value="Creatinase/prolidase N-terminal domain"/>
    <property type="match status" value="1"/>
</dbReference>
<dbReference type="InterPro" id="IPR007865">
    <property type="entry name" value="Aminopep_P_N"/>
</dbReference>
<evidence type="ECO:0000256" key="3">
    <source>
        <dbReference type="ARBA" id="ARBA00022723"/>
    </source>
</evidence>
<dbReference type="InterPro" id="IPR036005">
    <property type="entry name" value="Creatinase/aminopeptidase-like"/>
</dbReference>
<dbReference type="GO" id="GO:0070006">
    <property type="term" value="F:metalloaminopeptidase activity"/>
    <property type="evidence" value="ECO:0007669"/>
    <property type="project" value="InterPro"/>
</dbReference>
<gene>
    <name evidence="7" type="ORF">BZG36_03656</name>
</gene>
<dbReference type="SMART" id="SM01011">
    <property type="entry name" value="AMP_N"/>
    <property type="match status" value="1"/>
</dbReference>
<dbReference type="OrthoDB" id="10261878at2759"/>
<keyword evidence="4" id="KW-0378">Hydrolase</keyword>
<evidence type="ECO:0000256" key="5">
    <source>
        <dbReference type="ARBA" id="ARBA00023211"/>
    </source>
</evidence>
<evidence type="ECO:0000313" key="8">
    <source>
        <dbReference type="Proteomes" id="UP000242875"/>
    </source>
</evidence>
<dbReference type="GO" id="GO:0030145">
    <property type="term" value="F:manganese ion binding"/>
    <property type="evidence" value="ECO:0007669"/>
    <property type="project" value="InterPro"/>
</dbReference>
<keyword evidence="8" id="KW-1185">Reference proteome</keyword>
<dbReference type="PANTHER" id="PTHR43226">
    <property type="entry name" value="XAA-PRO AMINOPEPTIDASE 3"/>
    <property type="match status" value="1"/>
</dbReference>
<keyword evidence="5" id="KW-0464">Manganese</keyword>
<comment type="cofactor">
    <cofactor evidence="1">
        <name>Mn(2+)</name>
        <dbReference type="ChEBI" id="CHEBI:29035"/>
    </cofactor>
</comment>
<dbReference type="FunFam" id="3.90.230.10:FF:000002">
    <property type="entry name" value="Xaa-Pro aminopeptidase 3"/>
    <property type="match status" value="1"/>
</dbReference>
<dbReference type="CDD" id="cd01087">
    <property type="entry name" value="Prolidase"/>
    <property type="match status" value="1"/>
</dbReference>
<dbReference type="EMBL" id="MVBO01000141">
    <property type="protein sequence ID" value="OZJ02587.1"/>
    <property type="molecule type" value="Genomic_DNA"/>
</dbReference>
<organism evidence="7 8">
    <name type="scientific">Bifiguratus adelaidae</name>
    <dbReference type="NCBI Taxonomy" id="1938954"/>
    <lineage>
        <taxon>Eukaryota</taxon>
        <taxon>Fungi</taxon>
        <taxon>Fungi incertae sedis</taxon>
        <taxon>Mucoromycota</taxon>
        <taxon>Mucoromycotina</taxon>
        <taxon>Endogonomycetes</taxon>
        <taxon>Endogonales</taxon>
        <taxon>Endogonales incertae sedis</taxon>
        <taxon>Bifiguratus</taxon>
    </lineage>
</organism>
<keyword evidence="3" id="KW-0479">Metal-binding</keyword>
<accession>A0A261XW55</accession>
<dbReference type="InterPro" id="IPR052433">
    <property type="entry name" value="X-Pro_dipept-like"/>
</dbReference>
<comment type="similarity">
    <text evidence="2">Belongs to the peptidase M24B family.</text>
</comment>
<name>A0A261XW55_9FUNG</name>
<dbReference type="PANTHER" id="PTHR43226:SF1">
    <property type="entry name" value="XAA-PRO DIPEPTIDASE"/>
    <property type="match status" value="1"/>
</dbReference>
<evidence type="ECO:0000313" key="7">
    <source>
        <dbReference type="EMBL" id="OZJ02587.1"/>
    </source>
</evidence>
<evidence type="ECO:0000256" key="2">
    <source>
        <dbReference type="ARBA" id="ARBA00008766"/>
    </source>
</evidence>
<feature type="domain" description="Aminopeptidase P N-terminal" evidence="6">
    <location>
        <begin position="3"/>
        <end position="133"/>
    </location>
</feature>
<proteinExistence type="inferred from homology"/>
<dbReference type="SUPFAM" id="SSF55920">
    <property type="entry name" value="Creatinase/aminopeptidase"/>
    <property type="match status" value="1"/>
</dbReference>
<evidence type="ECO:0000259" key="6">
    <source>
        <dbReference type="SMART" id="SM01011"/>
    </source>
</evidence>
<dbReference type="SUPFAM" id="SSF53092">
    <property type="entry name" value="Creatinase/prolidase N-terminal domain"/>
    <property type="match status" value="1"/>
</dbReference>
<reference evidence="7 8" key="1">
    <citation type="journal article" date="2017" name="Mycologia">
        <title>Bifiguratus adelaidae, gen. et sp. nov., a new member of Mucoromycotina in endophytic and soil-dwelling habitats.</title>
        <authorList>
            <person name="Torres-Cruz T.J."/>
            <person name="Billingsley Tobias T.L."/>
            <person name="Almatruk M."/>
            <person name="Hesse C."/>
            <person name="Kuske C.R."/>
            <person name="Desiro A."/>
            <person name="Benucci G.M."/>
            <person name="Bonito G."/>
            <person name="Stajich J.E."/>
            <person name="Dunlap C."/>
            <person name="Arnold A.E."/>
            <person name="Porras-Alfaro A."/>
        </authorList>
    </citation>
    <scope>NUCLEOTIDE SEQUENCE [LARGE SCALE GENOMIC DNA]</scope>
    <source>
        <strain evidence="7 8">AZ0501</strain>
    </source>
</reference>
<dbReference type="Pfam" id="PF05195">
    <property type="entry name" value="AMP_N"/>
    <property type="match status" value="1"/>
</dbReference>
<protein>
    <recommendedName>
        <fullName evidence="6">Aminopeptidase P N-terminal domain-containing protein</fullName>
    </recommendedName>
</protein>
<comment type="caution">
    <text evidence="7">The sequence shown here is derived from an EMBL/GenBank/DDBJ whole genome shotgun (WGS) entry which is preliminary data.</text>
</comment>
<dbReference type="AlphaFoldDB" id="A0A261XW55"/>
<dbReference type="Proteomes" id="UP000242875">
    <property type="component" value="Unassembled WGS sequence"/>
</dbReference>